<evidence type="ECO:0000256" key="10">
    <source>
        <dbReference type="ARBA" id="ARBA00047428"/>
    </source>
</evidence>
<keyword evidence="5 11" id="KW-0547">Nucleotide-binding</keyword>
<dbReference type="EC" id="2.7.1.167" evidence="11"/>
<comment type="function">
    <text evidence="1 11">Catalyzes the phosphorylation of D-glycero-D-manno-heptose 7-phosphate at the C-1 position to selectively form D-glycero-beta-D-manno-heptose-1,7-bisphosphate.</text>
</comment>
<dbReference type="PANTHER" id="PTHR46969:SF1">
    <property type="entry name" value="BIFUNCTIONAL PROTEIN HLDE"/>
    <property type="match status" value="1"/>
</dbReference>
<dbReference type="NCBIfam" id="TIGR02198">
    <property type="entry name" value="rfaE_dom_I"/>
    <property type="match status" value="1"/>
</dbReference>
<dbReference type="SUPFAM" id="SSF53613">
    <property type="entry name" value="Ribokinase-like"/>
    <property type="match status" value="1"/>
</dbReference>
<dbReference type="InterPro" id="IPR011913">
    <property type="entry name" value="RfaE_dom_I"/>
</dbReference>
<keyword evidence="6 11" id="KW-0418">Kinase</keyword>
<accession>A0A1R3V9R8</accession>
<comment type="pathway">
    <text evidence="11">Nucleotide-sugar biosynthesis; ADP-L-glycero-beta-D-manno-heptose biosynthesis; ADP-L-glycero-beta-D-manno-heptose from D-glycero-beta-D-manno-heptose 7-phosphate: step 1/4.</text>
</comment>
<dbReference type="Gene3D" id="3.40.50.620">
    <property type="entry name" value="HUPs"/>
    <property type="match status" value="1"/>
</dbReference>
<dbReference type="SUPFAM" id="SSF52374">
    <property type="entry name" value="Nucleotidylyl transferase"/>
    <property type="match status" value="1"/>
</dbReference>
<evidence type="ECO:0000256" key="6">
    <source>
        <dbReference type="ARBA" id="ARBA00022777"/>
    </source>
</evidence>
<feature type="domain" description="Cytidyltransferase-like" evidence="13">
    <location>
        <begin position="369"/>
        <end position="463"/>
    </location>
</feature>
<evidence type="ECO:0000256" key="11">
    <source>
        <dbReference type="HAMAP-Rule" id="MF_01603"/>
    </source>
</evidence>
<dbReference type="GO" id="GO:0033785">
    <property type="term" value="F:heptose 7-phosphate kinase activity"/>
    <property type="evidence" value="ECO:0007669"/>
    <property type="project" value="UniProtKB-UniRule"/>
</dbReference>
<protein>
    <recommendedName>
        <fullName evidence="11">Bifunctional protein HldE</fullName>
    </recommendedName>
    <domain>
        <recommendedName>
            <fullName evidence="11">D-beta-D-heptose 7-phosphate kinase</fullName>
            <ecNumber evidence="11">2.7.1.167</ecNumber>
        </recommendedName>
        <alternativeName>
            <fullName evidence="11">D-beta-D-heptose 7-phosphotransferase</fullName>
        </alternativeName>
        <alternativeName>
            <fullName evidence="11">D-glycero-beta-D-manno-heptose-7-phosphate kinase</fullName>
        </alternativeName>
    </domain>
    <domain>
        <recommendedName>
            <fullName evidence="11">D-beta-D-heptose 1-phosphate adenylyltransferase</fullName>
            <ecNumber evidence="11">2.7.7.70</ecNumber>
        </recommendedName>
        <alternativeName>
            <fullName evidence="11">D-glycero-beta-D-manno-heptose 1-phosphate adenylyltransferase</fullName>
        </alternativeName>
    </domain>
</protein>
<dbReference type="GO" id="GO:0005524">
    <property type="term" value="F:ATP binding"/>
    <property type="evidence" value="ECO:0007669"/>
    <property type="project" value="UniProtKB-UniRule"/>
</dbReference>
<dbReference type="CDD" id="cd01172">
    <property type="entry name" value="RfaE_like"/>
    <property type="match status" value="1"/>
</dbReference>
<organism evidence="14 15">
    <name type="scientific">Mesorhizobium prunaredense</name>
    <dbReference type="NCBI Taxonomy" id="1631249"/>
    <lineage>
        <taxon>Bacteria</taxon>
        <taxon>Pseudomonadati</taxon>
        <taxon>Pseudomonadota</taxon>
        <taxon>Alphaproteobacteria</taxon>
        <taxon>Hyphomicrobiales</taxon>
        <taxon>Phyllobacteriaceae</taxon>
        <taxon>Mesorhizobium</taxon>
    </lineage>
</organism>
<comment type="catalytic activity">
    <reaction evidence="10 11">
        <text>D-glycero-beta-D-manno-heptose 1-phosphate + ATP + H(+) = ADP-D-glycero-beta-D-manno-heptose + diphosphate</text>
        <dbReference type="Rhea" id="RHEA:27465"/>
        <dbReference type="ChEBI" id="CHEBI:15378"/>
        <dbReference type="ChEBI" id="CHEBI:30616"/>
        <dbReference type="ChEBI" id="CHEBI:33019"/>
        <dbReference type="ChEBI" id="CHEBI:59967"/>
        <dbReference type="ChEBI" id="CHEBI:61593"/>
        <dbReference type="EC" id="2.7.7.70"/>
    </reaction>
</comment>
<dbReference type="InterPro" id="IPR023030">
    <property type="entry name" value="Bifunc_HldE"/>
</dbReference>
<dbReference type="Pfam" id="PF00294">
    <property type="entry name" value="PfkB"/>
    <property type="match status" value="1"/>
</dbReference>
<dbReference type="UniPathway" id="UPA00356">
    <property type="reaction ID" value="UER00437"/>
</dbReference>
<feature type="active site" evidence="11">
    <location>
        <position position="286"/>
    </location>
</feature>
<dbReference type="PANTHER" id="PTHR46969">
    <property type="entry name" value="BIFUNCTIONAL PROTEIN HLDE"/>
    <property type="match status" value="1"/>
</dbReference>
<keyword evidence="8 11" id="KW-0511">Multifunctional enzyme</keyword>
<feature type="region of interest" description="Cytidylyltransferase" evidence="11">
    <location>
        <begin position="369"/>
        <end position="502"/>
    </location>
</feature>
<name>A0A1R3V9R8_9HYPH</name>
<keyword evidence="9 11" id="KW-0119">Carbohydrate metabolism</keyword>
<comment type="function">
    <text evidence="2 11">Catalyzes the ADP transfer from ATP to D-glycero-beta-D-manno-heptose 1-phosphate, yielding ADP-D-glycero-beta-D-manno-heptose.</text>
</comment>
<evidence type="ECO:0000256" key="2">
    <source>
        <dbReference type="ARBA" id="ARBA00003753"/>
    </source>
</evidence>
<reference evidence="15" key="1">
    <citation type="submission" date="2017-01" db="EMBL/GenBank/DDBJ databases">
        <authorList>
            <person name="Brunel B."/>
        </authorList>
    </citation>
    <scope>NUCLEOTIDE SEQUENCE [LARGE SCALE GENOMIC DNA]</scope>
</reference>
<evidence type="ECO:0000256" key="5">
    <source>
        <dbReference type="ARBA" id="ARBA00022741"/>
    </source>
</evidence>
<keyword evidence="4 11" id="KW-0548">Nucleotidyltransferase</keyword>
<evidence type="ECO:0000256" key="8">
    <source>
        <dbReference type="ARBA" id="ARBA00023268"/>
    </source>
</evidence>
<dbReference type="GO" id="GO:0016773">
    <property type="term" value="F:phosphotransferase activity, alcohol group as acceptor"/>
    <property type="evidence" value="ECO:0007669"/>
    <property type="project" value="InterPro"/>
</dbReference>
<dbReference type="InterPro" id="IPR011611">
    <property type="entry name" value="PfkB_dom"/>
</dbReference>
<dbReference type="EMBL" id="FTPD01000023">
    <property type="protein sequence ID" value="SIT56628.1"/>
    <property type="molecule type" value="Genomic_DNA"/>
</dbReference>
<gene>
    <name evidence="11 14" type="primary">hldE</name>
    <name evidence="14" type="ORF">BQ8794_30077</name>
</gene>
<evidence type="ECO:0000256" key="4">
    <source>
        <dbReference type="ARBA" id="ARBA00022695"/>
    </source>
</evidence>
<dbReference type="InterPro" id="IPR004821">
    <property type="entry name" value="Cyt_trans-like"/>
</dbReference>
<evidence type="ECO:0000256" key="9">
    <source>
        <dbReference type="ARBA" id="ARBA00023277"/>
    </source>
</evidence>
<feature type="domain" description="Carbohydrate kinase PfkB" evidence="12">
    <location>
        <begin position="44"/>
        <end position="324"/>
    </location>
</feature>
<dbReference type="GO" id="GO:0005829">
    <property type="term" value="C:cytosol"/>
    <property type="evidence" value="ECO:0007669"/>
    <property type="project" value="TreeGrafter"/>
</dbReference>
<dbReference type="EC" id="2.7.7.70" evidence="11"/>
<comment type="catalytic activity">
    <reaction evidence="11">
        <text>D-glycero-beta-D-manno-heptose 7-phosphate + ATP = D-glycero-beta-D-manno-heptose 1,7-bisphosphate + ADP + H(+)</text>
        <dbReference type="Rhea" id="RHEA:27473"/>
        <dbReference type="ChEBI" id="CHEBI:15378"/>
        <dbReference type="ChEBI" id="CHEBI:30616"/>
        <dbReference type="ChEBI" id="CHEBI:60204"/>
        <dbReference type="ChEBI" id="CHEBI:60208"/>
        <dbReference type="ChEBI" id="CHEBI:456216"/>
        <dbReference type="EC" id="2.7.1.167"/>
    </reaction>
</comment>
<dbReference type="GO" id="GO:0097171">
    <property type="term" value="P:ADP-L-glycero-beta-D-manno-heptose biosynthetic process"/>
    <property type="evidence" value="ECO:0007669"/>
    <property type="project" value="UniProtKB-UniPathway"/>
</dbReference>
<keyword evidence="3 11" id="KW-0808">Transferase</keyword>
<evidence type="ECO:0000313" key="15">
    <source>
        <dbReference type="Proteomes" id="UP000188388"/>
    </source>
</evidence>
<dbReference type="InterPro" id="IPR014729">
    <property type="entry name" value="Rossmann-like_a/b/a_fold"/>
</dbReference>
<dbReference type="GO" id="GO:0033786">
    <property type="term" value="F:heptose-1-phosphate adenylyltransferase activity"/>
    <property type="evidence" value="ECO:0007669"/>
    <property type="project" value="UniProtKB-UniRule"/>
</dbReference>
<comment type="pathway">
    <text evidence="11">Nucleotide-sugar biosynthesis; ADP-L-glycero-beta-D-manno-heptose biosynthesis; ADP-L-glycero-beta-D-manno-heptose from D-glycero-beta-D-manno-heptose 7-phosphate: step 3/4.</text>
</comment>
<dbReference type="InterPro" id="IPR029056">
    <property type="entry name" value="Ribokinase-like"/>
</dbReference>
<feature type="binding site" evidence="11">
    <location>
        <begin position="217"/>
        <end position="220"/>
    </location>
    <ligand>
        <name>ATP</name>
        <dbReference type="ChEBI" id="CHEBI:30616"/>
    </ligand>
</feature>
<feature type="region of interest" description="Ribokinase" evidence="11">
    <location>
        <begin position="1"/>
        <end position="341"/>
    </location>
</feature>
<comment type="similarity">
    <text evidence="11">In the C-terminal section; belongs to the cytidylyltransferase family.</text>
</comment>
<evidence type="ECO:0000259" key="12">
    <source>
        <dbReference type="Pfam" id="PF00294"/>
    </source>
</evidence>
<comment type="subunit">
    <text evidence="11">Homodimer.</text>
</comment>
<dbReference type="NCBIfam" id="TIGR00125">
    <property type="entry name" value="cyt_tran_rel"/>
    <property type="match status" value="1"/>
</dbReference>
<dbReference type="STRING" id="1631249.BQ8794_30077"/>
<sequence length="502" mass="52494">MHVEDDMSEQYLPSPEPLHRAISRFGNVTVLVVGDFILDRFVNGVIERISPEAPIPVLRGRGETSAMGGAGNVVANIVSLGAAAIPVSVIGADPAGDNLMRMLAELGVDTGGLAQDANRMTSSKSRFSALNQQVLRFDEEEIKPLRDAERATLVRHFRTALAQADIVILSDYGKGILLDGVAGELISICREAGKPVLVDPKGRDYACYCGATAITPNRKELGEAVGRAVFADDEIVAAARELISAHGFDFVVATRSEKGMSVVDADDARHIATQAREVFDVSGAGDTVIATFALALAAGADRVIAAAIANAAGGVVVGKRGTARLTVEELTGALFRSHGPIAHKDAILDAAAAARLVATWKDEGLSVGFTNGCFDILHAGHVSLLHAARSQCDRLVLGLNSDASVRRLKGPGRPVNDEHDRACVLAALASVDAVVVFEEDTPLALIEALKPDILVKGADYTIDQVVGAEIVQKAGGRVVLVDLVAGKSTTGTIGKLRAGSTN</sequence>
<keyword evidence="7 11" id="KW-0067">ATP-binding</keyword>
<dbReference type="NCBIfam" id="TIGR02199">
    <property type="entry name" value="rfaE_dom_II"/>
    <property type="match status" value="1"/>
</dbReference>
<evidence type="ECO:0000313" key="14">
    <source>
        <dbReference type="EMBL" id="SIT56628.1"/>
    </source>
</evidence>
<dbReference type="InterPro" id="IPR011914">
    <property type="entry name" value="RfaE_dom_II"/>
</dbReference>
<keyword evidence="15" id="KW-1185">Reference proteome</keyword>
<dbReference type="Pfam" id="PF01467">
    <property type="entry name" value="CTP_transf_like"/>
    <property type="match status" value="1"/>
</dbReference>
<evidence type="ECO:0000256" key="3">
    <source>
        <dbReference type="ARBA" id="ARBA00022679"/>
    </source>
</evidence>
<evidence type="ECO:0000256" key="7">
    <source>
        <dbReference type="ARBA" id="ARBA00022840"/>
    </source>
</evidence>
<dbReference type="Proteomes" id="UP000188388">
    <property type="component" value="Unassembled WGS sequence"/>
</dbReference>
<dbReference type="Gene3D" id="3.40.1190.20">
    <property type="match status" value="1"/>
</dbReference>
<comment type="similarity">
    <text evidence="11">In the N-terminal section; belongs to the carbohydrate kinase PfkB family.</text>
</comment>
<evidence type="ECO:0000256" key="1">
    <source>
        <dbReference type="ARBA" id="ARBA00002319"/>
    </source>
</evidence>
<dbReference type="AlphaFoldDB" id="A0A1R3V9R8"/>
<proteinExistence type="inferred from homology"/>
<evidence type="ECO:0000259" key="13">
    <source>
        <dbReference type="Pfam" id="PF01467"/>
    </source>
</evidence>
<dbReference type="HAMAP" id="MF_01603">
    <property type="entry name" value="HldE"/>
    <property type="match status" value="1"/>
</dbReference>